<proteinExistence type="predicted"/>
<dbReference type="Pfam" id="PF01627">
    <property type="entry name" value="Hpt"/>
    <property type="match status" value="1"/>
</dbReference>
<evidence type="ECO:0000256" key="2">
    <source>
        <dbReference type="PROSITE-ProRule" id="PRU00110"/>
    </source>
</evidence>
<dbReference type="InterPro" id="IPR001789">
    <property type="entry name" value="Sig_transdc_resp-reg_receiver"/>
</dbReference>
<keyword evidence="1 4" id="KW-0238">DNA-binding</keyword>
<dbReference type="InterPro" id="IPR016032">
    <property type="entry name" value="Sig_transdc_resp-reg_C-effctor"/>
</dbReference>
<dbReference type="InterPro" id="IPR039420">
    <property type="entry name" value="WalR-like"/>
</dbReference>
<evidence type="ECO:0000259" key="6">
    <source>
        <dbReference type="PROSITE" id="PS50894"/>
    </source>
</evidence>
<evidence type="ECO:0000256" key="3">
    <source>
        <dbReference type="PROSITE-ProRule" id="PRU00169"/>
    </source>
</evidence>
<sequence>MRILLVDDDESIVGVLTRLLREQNYVVDVAKDGESGWELVEGFQYDLVLLDVMLPKLDGISFCRRLRDQKNPVLVMLLTARDTTTDKLVGLDSGADDYVVKPFNIQELAARIRALIRRGSISVNPILICGELHLDSNMHEVTYRGQVLPFSRKEYLLVELFLRNQKRVYSCRDIVDHLWPFDAEPPHESTVRSHIKNIRRQLKAVGAVDLLETVYGQGYRINPSFISSSHNQTVVSSVKQETLDNAVAEIWQSTKNLTFERLSIVEAAIPSLELGIFDETLCLQLIQNAHKLAGSLGMFGFDRGSTIARQIEVLFESEFQMRSHFTIIYLQKLARKLEPLVITLRQELEGTIEEVIDIQTIAHNYQLFEPINARILVVDDDPQILRILKTLLEPLGVKLTCLDNPDDFWKILNLTRPDFVILDINMPSGTEGLHLCESIRQNHDWNWLPILFLTGCTDAETLQQAFIKGADDYLTKPIVAQELLIRIVNRLQRIRTIRNQI</sequence>
<feature type="domain" description="OmpR/PhoB-type" evidence="7">
    <location>
        <begin position="124"/>
        <end position="223"/>
    </location>
</feature>
<dbReference type="InterPro" id="IPR001867">
    <property type="entry name" value="OmpR/PhoB-type_DNA-bd"/>
</dbReference>
<organism evidence="8 9">
    <name type="scientific">Anabaena lutea FACHB-196</name>
    <dbReference type="NCBI Taxonomy" id="2692881"/>
    <lineage>
        <taxon>Bacteria</taxon>
        <taxon>Bacillati</taxon>
        <taxon>Cyanobacteriota</taxon>
        <taxon>Cyanophyceae</taxon>
        <taxon>Nostocales</taxon>
        <taxon>Nostocaceae</taxon>
        <taxon>Anabaena</taxon>
    </lineage>
</organism>
<dbReference type="PROSITE" id="PS50894">
    <property type="entry name" value="HPT"/>
    <property type="match status" value="1"/>
</dbReference>
<dbReference type="PROSITE" id="PS51755">
    <property type="entry name" value="OMPR_PHOB"/>
    <property type="match status" value="1"/>
</dbReference>
<dbReference type="RefSeq" id="WP_190717702.1">
    <property type="nucleotide sequence ID" value="NZ_JACJST010000022.1"/>
</dbReference>
<dbReference type="InterPro" id="IPR008207">
    <property type="entry name" value="Sig_transdc_His_kin_Hpt_dom"/>
</dbReference>
<dbReference type="InterPro" id="IPR036388">
    <property type="entry name" value="WH-like_DNA-bd_sf"/>
</dbReference>
<dbReference type="Gene3D" id="3.40.50.2300">
    <property type="match status" value="2"/>
</dbReference>
<dbReference type="SUPFAM" id="SSF52172">
    <property type="entry name" value="CheY-like"/>
    <property type="match status" value="2"/>
</dbReference>
<reference evidence="8 9" key="1">
    <citation type="journal article" date="2020" name="ISME J.">
        <title>Comparative genomics reveals insights into cyanobacterial evolution and habitat adaptation.</title>
        <authorList>
            <person name="Chen M.Y."/>
            <person name="Teng W.K."/>
            <person name="Zhao L."/>
            <person name="Hu C.X."/>
            <person name="Zhou Y.K."/>
            <person name="Han B.P."/>
            <person name="Song L.R."/>
            <person name="Shu W.S."/>
        </authorList>
    </citation>
    <scope>NUCLEOTIDE SEQUENCE [LARGE SCALE GENOMIC DNA]</scope>
    <source>
        <strain evidence="8 9">FACHB-196</strain>
    </source>
</reference>
<dbReference type="EMBL" id="JACJST010000022">
    <property type="protein sequence ID" value="MBD2570184.1"/>
    <property type="molecule type" value="Genomic_DNA"/>
</dbReference>
<feature type="domain" description="Response regulatory" evidence="5">
    <location>
        <begin position="374"/>
        <end position="491"/>
    </location>
</feature>
<dbReference type="InterPro" id="IPR011006">
    <property type="entry name" value="CheY-like_superfamily"/>
</dbReference>
<dbReference type="SUPFAM" id="SSF47226">
    <property type="entry name" value="Histidine-containing phosphotransfer domain, HPT domain"/>
    <property type="match status" value="1"/>
</dbReference>
<dbReference type="SUPFAM" id="SSF46894">
    <property type="entry name" value="C-terminal effector domain of the bipartite response regulators"/>
    <property type="match status" value="1"/>
</dbReference>
<feature type="modified residue" description="4-aspartylphosphate" evidence="3">
    <location>
        <position position="423"/>
    </location>
</feature>
<feature type="modified residue" description="4-aspartylphosphate" evidence="3">
    <location>
        <position position="51"/>
    </location>
</feature>
<protein>
    <submittedName>
        <fullName evidence="8">Response regulator</fullName>
    </submittedName>
</protein>
<dbReference type="CDD" id="cd19935">
    <property type="entry name" value="REC_OmpR_CusR-like"/>
    <property type="match status" value="1"/>
</dbReference>
<dbReference type="Proteomes" id="UP000640531">
    <property type="component" value="Unassembled WGS sequence"/>
</dbReference>
<evidence type="ECO:0000313" key="8">
    <source>
        <dbReference type="EMBL" id="MBD2570184.1"/>
    </source>
</evidence>
<evidence type="ECO:0000256" key="4">
    <source>
        <dbReference type="PROSITE-ProRule" id="PRU01091"/>
    </source>
</evidence>
<accession>A0ABR8FJ84</accession>
<feature type="domain" description="HPt" evidence="6">
    <location>
        <begin position="243"/>
        <end position="351"/>
    </location>
</feature>
<dbReference type="CDD" id="cd00156">
    <property type="entry name" value="REC"/>
    <property type="match status" value="1"/>
</dbReference>
<dbReference type="CDD" id="cd00383">
    <property type="entry name" value="trans_reg_C"/>
    <property type="match status" value="1"/>
</dbReference>
<gene>
    <name evidence="8" type="ORF">H6G59_20250</name>
</gene>
<feature type="domain" description="Response regulatory" evidence="5">
    <location>
        <begin position="2"/>
        <end position="116"/>
    </location>
</feature>
<evidence type="ECO:0000313" key="9">
    <source>
        <dbReference type="Proteomes" id="UP000640531"/>
    </source>
</evidence>
<dbReference type="PANTHER" id="PTHR48111:SF15">
    <property type="entry name" value="OMPR SUBFAMILY"/>
    <property type="match status" value="1"/>
</dbReference>
<dbReference type="Gene3D" id="6.10.250.690">
    <property type="match status" value="1"/>
</dbReference>
<evidence type="ECO:0000259" key="7">
    <source>
        <dbReference type="PROSITE" id="PS51755"/>
    </source>
</evidence>
<evidence type="ECO:0000259" key="5">
    <source>
        <dbReference type="PROSITE" id="PS50110"/>
    </source>
</evidence>
<dbReference type="PROSITE" id="PS50110">
    <property type="entry name" value="RESPONSE_REGULATORY"/>
    <property type="match status" value="2"/>
</dbReference>
<feature type="modified residue" description="Phosphohistidine" evidence="2">
    <location>
        <position position="290"/>
    </location>
</feature>
<dbReference type="Gene3D" id="1.10.10.10">
    <property type="entry name" value="Winged helix-like DNA-binding domain superfamily/Winged helix DNA-binding domain"/>
    <property type="match status" value="1"/>
</dbReference>
<dbReference type="Pfam" id="PF00486">
    <property type="entry name" value="Trans_reg_C"/>
    <property type="match status" value="1"/>
</dbReference>
<dbReference type="SMART" id="SM00862">
    <property type="entry name" value="Trans_reg_C"/>
    <property type="match status" value="1"/>
</dbReference>
<dbReference type="Pfam" id="PF00072">
    <property type="entry name" value="Response_reg"/>
    <property type="match status" value="2"/>
</dbReference>
<dbReference type="PANTHER" id="PTHR48111">
    <property type="entry name" value="REGULATOR OF RPOS"/>
    <property type="match status" value="1"/>
</dbReference>
<feature type="DNA-binding region" description="OmpR/PhoB-type" evidence="4">
    <location>
        <begin position="124"/>
        <end position="223"/>
    </location>
</feature>
<evidence type="ECO:0000256" key="1">
    <source>
        <dbReference type="ARBA" id="ARBA00023125"/>
    </source>
</evidence>
<keyword evidence="3" id="KW-0597">Phosphoprotein</keyword>
<keyword evidence="9" id="KW-1185">Reference proteome</keyword>
<name>A0ABR8FJ84_9NOST</name>
<dbReference type="SMART" id="SM00448">
    <property type="entry name" value="REC"/>
    <property type="match status" value="2"/>
</dbReference>
<comment type="caution">
    <text evidence="8">The sequence shown here is derived from an EMBL/GenBank/DDBJ whole genome shotgun (WGS) entry which is preliminary data.</text>
</comment>
<dbReference type="InterPro" id="IPR036641">
    <property type="entry name" value="HPT_dom_sf"/>
</dbReference>